<comment type="cofactor">
    <cofactor evidence="9">
        <name>Mg(2+)</name>
        <dbReference type="ChEBI" id="CHEBI:18420"/>
    </cofactor>
</comment>
<feature type="domain" description="Cytidyltransferase-like" evidence="10">
    <location>
        <begin position="5"/>
        <end position="133"/>
    </location>
</feature>
<organism evidence="11 12">
    <name type="scientific">Desmospora profundinema</name>
    <dbReference type="NCBI Taxonomy" id="1571184"/>
    <lineage>
        <taxon>Bacteria</taxon>
        <taxon>Bacillati</taxon>
        <taxon>Bacillota</taxon>
        <taxon>Bacilli</taxon>
        <taxon>Bacillales</taxon>
        <taxon>Thermoactinomycetaceae</taxon>
        <taxon>Desmospora</taxon>
    </lineage>
</organism>
<comment type="pathway">
    <text evidence="9">Cofactor biosynthesis; coenzyme A biosynthesis; CoA from (R)-pantothenate: step 4/5.</text>
</comment>
<evidence type="ECO:0000256" key="6">
    <source>
        <dbReference type="ARBA" id="ARBA00022842"/>
    </source>
</evidence>
<feature type="binding site" evidence="9">
    <location>
        <position position="9"/>
    </location>
    <ligand>
        <name>substrate</name>
    </ligand>
</feature>
<reference evidence="11 12" key="1">
    <citation type="submission" date="2023-07" db="EMBL/GenBank/DDBJ databases">
        <title>Genomic Encyclopedia of Type Strains, Phase IV (KMG-IV): sequencing the most valuable type-strain genomes for metagenomic binning, comparative biology and taxonomic classification.</title>
        <authorList>
            <person name="Goeker M."/>
        </authorList>
    </citation>
    <scope>NUCLEOTIDE SEQUENCE [LARGE SCALE GENOMIC DNA]</scope>
    <source>
        <strain evidence="11 12">DSM 45903</strain>
    </source>
</reference>
<feature type="site" description="Transition state stabilizer" evidence="9">
    <location>
        <position position="17"/>
    </location>
</feature>
<keyword evidence="4 9" id="KW-0547">Nucleotide-binding</keyword>
<keyword evidence="12" id="KW-1185">Reference proteome</keyword>
<keyword evidence="5 9" id="KW-0067">ATP-binding</keyword>
<dbReference type="Proteomes" id="UP001185012">
    <property type="component" value="Unassembled WGS sequence"/>
</dbReference>
<sequence length="160" mass="18216">MKLAVYPGSFDPITNGHLDIIHRGARVFDRLVVAVLHNSQKKPLFTIEERKQLIQDVTADLDNVEVDVFEGLLVHYVHNRQADAIIRGLRAISDFEYELQFASMMRKLDGKVETLFMMTNNQYSFLSSRIVKEVAQYGGDINGLVPPVVEQALKEKYGYS</sequence>
<feature type="binding site" evidence="9">
    <location>
        <position position="87"/>
    </location>
    <ligand>
        <name>substrate</name>
    </ligand>
</feature>
<accession>A0ABU1IRA4</accession>
<feature type="binding site" evidence="9">
    <location>
        <position position="41"/>
    </location>
    <ligand>
        <name>substrate</name>
    </ligand>
</feature>
<feature type="binding site" evidence="9">
    <location>
        <begin position="123"/>
        <end position="129"/>
    </location>
    <ligand>
        <name>ATP</name>
        <dbReference type="ChEBI" id="CHEBI:30616"/>
    </ligand>
</feature>
<feature type="binding site" evidence="9">
    <location>
        <position position="73"/>
    </location>
    <ligand>
        <name>substrate</name>
    </ligand>
</feature>
<feature type="binding site" evidence="9">
    <location>
        <begin position="88"/>
        <end position="90"/>
    </location>
    <ligand>
        <name>ATP</name>
        <dbReference type="ChEBI" id="CHEBI:30616"/>
    </ligand>
</feature>
<keyword evidence="7 9" id="KW-0173">Coenzyme A biosynthesis</keyword>
<evidence type="ECO:0000256" key="1">
    <source>
        <dbReference type="ARBA" id="ARBA00022490"/>
    </source>
</evidence>
<evidence type="ECO:0000313" key="12">
    <source>
        <dbReference type="Proteomes" id="UP001185012"/>
    </source>
</evidence>
<evidence type="ECO:0000256" key="8">
    <source>
        <dbReference type="ARBA" id="ARBA00029346"/>
    </source>
</evidence>
<keyword evidence="2 9" id="KW-0808">Transferase</keyword>
<dbReference type="EC" id="2.7.7.3" evidence="9"/>
<dbReference type="SUPFAM" id="SSF52374">
    <property type="entry name" value="Nucleotidylyl transferase"/>
    <property type="match status" value="1"/>
</dbReference>
<dbReference type="Pfam" id="PF01467">
    <property type="entry name" value="CTP_transf_like"/>
    <property type="match status" value="1"/>
</dbReference>
<evidence type="ECO:0000256" key="7">
    <source>
        <dbReference type="ARBA" id="ARBA00022993"/>
    </source>
</evidence>
<dbReference type="NCBIfam" id="TIGR00125">
    <property type="entry name" value="cyt_tran_rel"/>
    <property type="match status" value="1"/>
</dbReference>
<feature type="binding site" evidence="9">
    <location>
        <position position="17"/>
    </location>
    <ligand>
        <name>ATP</name>
        <dbReference type="ChEBI" id="CHEBI:30616"/>
    </ligand>
</feature>
<evidence type="ECO:0000256" key="2">
    <source>
        <dbReference type="ARBA" id="ARBA00022679"/>
    </source>
</evidence>
<evidence type="ECO:0000256" key="3">
    <source>
        <dbReference type="ARBA" id="ARBA00022695"/>
    </source>
</evidence>
<evidence type="ECO:0000259" key="10">
    <source>
        <dbReference type="Pfam" id="PF01467"/>
    </source>
</evidence>
<name>A0ABU1IRA4_9BACL</name>
<dbReference type="InterPro" id="IPR001980">
    <property type="entry name" value="PPAT"/>
</dbReference>
<feature type="binding site" evidence="9">
    <location>
        <position position="98"/>
    </location>
    <ligand>
        <name>ATP</name>
        <dbReference type="ChEBI" id="CHEBI:30616"/>
    </ligand>
</feature>
<keyword evidence="3 9" id="KW-0548">Nucleotidyltransferase</keyword>
<dbReference type="PANTHER" id="PTHR21342">
    <property type="entry name" value="PHOSPHOPANTETHEINE ADENYLYLTRANSFERASE"/>
    <property type="match status" value="1"/>
</dbReference>
<keyword evidence="1 9" id="KW-0963">Cytoplasm</keyword>
<dbReference type="PANTHER" id="PTHR21342:SF1">
    <property type="entry name" value="PHOSPHOPANTETHEINE ADENYLYLTRANSFERASE"/>
    <property type="match status" value="1"/>
</dbReference>
<dbReference type="RefSeq" id="WP_309868214.1">
    <property type="nucleotide sequence ID" value="NZ_JAVDQG010000008.1"/>
</dbReference>
<dbReference type="CDD" id="cd02163">
    <property type="entry name" value="PPAT"/>
    <property type="match status" value="1"/>
</dbReference>
<feature type="binding site" evidence="9">
    <location>
        <begin position="9"/>
        <end position="10"/>
    </location>
    <ligand>
        <name>ATP</name>
        <dbReference type="ChEBI" id="CHEBI:30616"/>
    </ligand>
</feature>
<keyword evidence="6 9" id="KW-0460">Magnesium</keyword>
<evidence type="ECO:0000256" key="9">
    <source>
        <dbReference type="HAMAP-Rule" id="MF_00151"/>
    </source>
</evidence>
<comment type="catalytic activity">
    <reaction evidence="8 9">
        <text>(R)-4'-phosphopantetheine + ATP + H(+) = 3'-dephospho-CoA + diphosphate</text>
        <dbReference type="Rhea" id="RHEA:19801"/>
        <dbReference type="ChEBI" id="CHEBI:15378"/>
        <dbReference type="ChEBI" id="CHEBI:30616"/>
        <dbReference type="ChEBI" id="CHEBI:33019"/>
        <dbReference type="ChEBI" id="CHEBI:57328"/>
        <dbReference type="ChEBI" id="CHEBI:61723"/>
        <dbReference type="EC" id="2.7.7.3"/>
    </reaction>
</comment>
<dbReference type="PRINTS" id="PR01020">
    <property type="entry name" value="LPSBIOSNTHSS"/>
</dbReference>
<dbReference type="EMBL" id="JAVDQG010000008">
    <property type="protein sequence ID" value="MDR6227258.1"/>
    <property type="molecule type" value="Genomic_DNA"/>
</dbReference>
<dbReference type="InterPro" id="IPR004821">
    <property type="entry name" value="Cyt_trans-like"/>
</dbReference>
<comment type="similarity">
    <text evidence="9">Belongs to the bacterial CoaD family.</text>
</comment>
<dbReference type="GO" id="GO:0004595">
    <property type="term" value="F:pantetheine-phosphate adenylyltransferase activity"/>
    <property type="evidence" value="ECO:0007669"/>
    <property type="project" value="UniProtKB-EC"/>
</dbReference>
<comment type="subunit">
    <text evidence="9">Homohexamer.</text>
</comment>
<evidence type="ECO:0000256" key="5">
    <source>
        <dbReference type="ARBA" id="ARBA00022840"/>
    </source>
</evidence>
<gene>
    <name evidence="9" type="primary">coaD</name>
    <name evidence="11" type="ORF">JOE21_003273</name>
</gene>
<dbReference type="InterPro" id="IPR014729">
    <property type="entry name" value="Rossmann-like_a/b/a_fold"/>
</dbReference>
<protein>
    <recommendedName>
        <fullName evidence="9">Phosphopantetheine adenylyltransferase</fullName>
        <ecNumber evidence="9">2.7.7.3</ecNumber>
    </recommendedName>
    <alternativeName>
        <fullName evidence="9">Dephospho-CoA pyrophosphorylase</fullName>
    </alternativeName>
    <alternativeName>
        <fullName evidence="9">Pantetheine-phosphate adenylyltransferase</fullName>
        <shortName evidence="9">PPAT</shortName>
    </alternativeName>
</protein>
<comment type="function">
    <text evidence="9">Reversibly transfers an adenylyl group from ATP to 4'-phosphopantetheine, yielding dephospho-CoA (dPCoA) and pyrophosphate.</text>
</comment>
<dbReference type="HAMAP" id="MF_00151">
    <property type="entry name" value="PPAT_bact"/>
    <property type="match status" value="1"/>
</dbReference>
<dbReference type="Gene3D" id="3.40.50.620">
    <property type="entry name" value="HUPs"/>
    <property type="match status" value="1"/>
</dbReference>
<comment type="subcellular location">
    <subcellularLocation>
        <location evidence="9">Cytoplasm</location>
    </subcellularLocation>
</comment>
<comment type="caution">
    <text evidence="11">The sequence shown here is derived from an EMBL/GenBank/DDBJ whole genome shotgun (WGS) entry which is preliminary data.</text>
</comment>
<dbReference type="NCBIfam" id="TIGR01510">
    <property type="entry name" value="coaD_prev_kdtB"/>
    <property type="match status" value="1"/>
</dbReference>
<evidence type="ECO:0000313" key="11">
    <source>
        <dbReference type="EMBL" id="MDR6227258.1"/>
    </source>
</evidence>
<evidence type="ECO:0000256" key="4">
    <source>
        <dbReference type="ARBA" id="ARBA00022741"/>
    </source>
</evidence>
<proteinExistence type="inferred from homology"/>